<dbReference type="GO" id="GO:0032040">
    <property type="term" value="C:small-subunit processome"/>
    <property type="evidence" value="ECO:0000318"/>
    <property type="project" value="GO_Central"/>
</dbReference>
<dbReference type="InParanoid" id="A0A1D8PFZ9"/>
<evidence type="ECO:0000313" key="9">
    <source>
        <dbReference type="CGD" id="CAL0000175136"/>
    </source>
</evidence>
<keyword evidence="4 7" id="KW-0539">Nucleus</keyword>
<dbReference type="PANTHER" id="PTHR17039">
    <property type="entry name" value="U3 SMALL NUCLEOLAR RIBONUCLEOPROTEIN PROTEIN MPP10"/>
    <property type="match status" value="1"/>
</dbReference>
<dbReference type="EMBL" id="CP017624">
    <property type="protein sequence ID" value="AOW27062.1"/>
    <property type="molecule type" value="Genomic_DNA"/>
</dbReference>
<protein>
    <recommendedName>
        <fullName evidence="7">U3 small nucleolar ribonucleoprotein protein MPP10</fullName>
    </recommendedName>
</protein>
<dbReference type="CGD" id="CAL0000175136">
    <property type="gene designation" value="MPP10"/>
</dbReference>
<feature type="compositionally biased region" description="Polar residues" evidence="8">
    <location>
        <begin position="478"/>
        <end position="487"/>
    </location>
</feature>
<feature type="compositionally biased region" description="Acidic residues" evidence="8">
    <location>
        <begin position="101"/>
        <end position="161"/>
    </location>
</feature>
<dbReference type="Pfam" id="PF04006">
    <property type="entry name" value="Mpp10"/>
    <property type="match status" value="1"/>
</dbReference>
<evidence type="ECO:0000256" key="2">
    <source>
        <dbReference type="ARBA" id="ARBA00022517"/>
    </source>
</evidence>
<evidence type="ECO:0000313" key="10">
    <source>
        <dbReference type="EMBL" id="AOW27062.1"/>
    </source>
</evidence>
<dbReference type="PANTHER" id="PTHR17039:SF0">
    <property type="entry name" value="U3 SMALL NUCLEOLAR RIBONUCLEOPROTEIN PROTEIN MPP10"/>
    <property type="match status" value="1"/>
</dbReference>
<dbReference type="PIRSF" id="PIRSF017300">
    <property type="entry name" value="snoRNP_Mpp10"/>
    <property type="match status" value="1"/>
</dbReference>
<feature type="compositionally biased region" description="Basic and acidic residues" evidence="8">
    <location>
        <begin position="489"/>
        <end position="499"/>
    </location>
</feature>
<dbReference type="KEGG" id="cal:CAALFM_C200070CA"/>
<feature type="compositionally biased region" description="Basic residues" evidence="8">
    <location>
        <begin position="500"/>
        <end position="511"/>
    </location>
</feature>
<keyword evidence="2 7" id="KW-0690">Ribosome biogenesis</keyword>
<evidence type="ECO:0000256" key="1">
    <source>
        <dbReference type="ARBA" id="ARBA00004604"/>
    </source>
</evidence>
<gene>
    <name evidence="9 10" type="primary">MPP10</name>
    <name evidence="10" type="ordered locus">CAALFM_C200070CA</name>
    <name evidence="9" type="ordered locus">orf19.9471</name>
</gene>
<keyword evidence="3 7" id="KW-0698">rRNA processing</keyword>
<dbReference type="eggNOG" id="KOG2600">
    <property type="taxonomic scope" value="Eukaryota"/>
</dbReference>
<feature type="compositionally biased region" description="Basic and acidic residues" evidence="8">
    <location>
        <begin position="517"/>
        <end position="527"/>
    </location>
</feature>
<dbReference type="GeneID" id="3647912"/>
<evidence type="ECO:0000256" key="5">
    <source>
        <dbReference type="ARBA" id="ARBA00023274"/>
    </source>
</evidence>
<reference evidence="10 11" key="2">
    <citation type="journal article" date="2007" name="Genome Biol.">
        <title>Assembly of the Candida albicans genome into sixteen supercontigs aligned on the eight chromosomes.</title>
        <authorList>
            <person name="van het Hoog M."/>
            <person name="Rast T.J."/>
            <person name="Martchenko M."/>
            <person name="Grindle S."/>
            <person name="Dignard D."/>
            <person name="Hogues H."/>
            <person name="Cuomo C."/>
            <person name="Berriman M."/>
            <person name="Scherer S."/>
            <person name="Magee B.B."/>
            <person name="Whiteway M."/>
            <person name="Chibana H."/>
            <person name="Nantel A."/>
            <person name="Magee P.T."/>
        </authorList>
    </citation>
    <scope>GENOME REANNOTATION</scope>
    <source>
        <strain evidence="11">SC5314 / ATCC MYA-2876</strain>
    </source>
</reference>
<dbReference type="RefSeq" id="XP_710480.2">
    <property type="nucleotide sequence ID" value="XM_705388.2"/>
</dbReference>
<dbReference type="FunCoup" id="A0A1D8PFZ9">
    <property type="interactions" value="1011"/>
</dbReference>
<dbReference type="GO" id="GO:0000472">
    <property type="term" value="P:endonucleolytic cleavage to generate mature 5'-end of SSU-rRNA from (SSU-rRNA, 5.8S rRNA, LSU-rRNA)"/>
    <property type="evidence" value="ECO:0007669"/>
    <property type="project" value="EnsemblFungi"/>
</dbReference>
<organism evidence="10 11">
    <name type="scientific">Candida albicans (strain SC5314 / ATCC MYA-2876)</name>
    <name type="common">Yeast</name>
    <dbReference type="NCBI Taxonomy" id="237561"/>
    <lineage>
        <taxon>Eukaryota</taxon>
        <taxon>Fungi</taxon>
        <taxon>Dikarya</taxon>
        <taxon>Ascomycota</taxon>
        <taxon>Saccharomycotina</taxon>
        <taxon>Pichiomycetes</taxon>
        <taxon>Debaryomycetaceae</taxon>
        <taxon>Candida/Lodderomyces clade</taxon>
        <taxon>Candida</taxon>
    </lineage>
</organism>
<comment type="similarity">
    <text evidence="6 7">Belongs to the MPP10 family.</text>
</comment>
<dbReference type="Proteomes" id="UP000000559">
    <property type="component" value="Chromosome 2"/>
</dbReference>
<keyword evidence="11" id="KW-1185">Reference proteome</keyword>
<dbReference type="AlphaFoldDB" id="A0A1D8PFZ9"/>
<dbReference type="InterPro" id="IPR012173">
    <property type="entry name" value="Mpp10"/>
</dbReference>
<feature type="region of interest" description="Disordered" evidence="8">
    <location>
        <begin position="543"/>
        <end position="567"/>
    </location>
</feature>
<evidence type="ECO:0000313" key="11">
    <source>
        <dbReference type="Proteomes" id="UP000000559"/>
    </source>
</evidence>
<dbReference type="GO" id="GO:0042802">
    <property type="term" value="F:identical protein binding"/>
    <property type="evidence" value="ECO:0007669"/>
    <property type="project" value="EnsemblFungi"/>
</dbReference>
<feature type="region of interest" description="Disordered" evidence="8">
    <location>
        <begin position="92"/>
        <end position="163"/>
    </location>
</feature>
<reference evidence="10 11" key="3">
    <citation type="journal article" date="2013" name="Genome Biol.">
        <title>Assembly of a phased diploid Candida albicans genome facilitates allele-specific measurements and provides a simple model for repeat and indel structure.</title>
        <authorList>
            <person name="Muzzey D."/>
            <person name="Schwartz K."/>
            <person name="Weissman J.S."/>
            <person name="Sherlock G."/>
        </authorList>
    </citation>
    <scope>NUCLEOTIDE SEQUENCE [LARGE SCALE GENOMIC DNA]</scope>
    <source>
        <strain evidence="11">SC5314 / ATCC MYA-2876</strain>
    </source>
</reference>
<dbReference type="GO" id="GO:0005732">
    <property type="term" value="C:sno(s)RNA-containing ribonucleoprotein complex"/>
    <property type="evidence" value="ECO:0007669"/>
    <property type="project" value="UniProtKB-UniRule"/>
</dbReference>
<evidence type="ECO:0000256" key="8">
    <source>
        <dbReference type="SAM" id="MobiDB-lite"/>
    </source>
</evidence>
<comment type="subcellular location">
    <subcellularLocation>
        <location evidence="1 7">Nucleus</location>
        <location evidence="1 7">Nucleolus</location>
    </subcellularLocation>
</comment>
<reference evidence="10 11" key="1">
    <citation type="journal article" date="2004" name="Proc. Natl. Acad. Sci. U.S.A.">
        <title>The diploid genome sequence of Candida albicans.</title>
        <authorList>
            <person name="Jones T."/>
            <person name="Federspiel N.A."/>
            <person name="Chibana H."/>
            <person name="Dungan J."/>
            <person name="Kalman S."/>
            <person name="Magee B.B."/>
            <person name="Newport G."/>
            <person name="Thorstenson Y.R."/>
            <person name="Agabian N."/>
            <person name="Magee P.T."/>
            <person name="Davis R.W."/>
            <person name="Scherer S."/>
        </authorList>
    </citation>
    <scope>NUCLEOTIDE SEQUENCE [LARGE SCALE GENOMIC DNA]</scope>
    <source>
        <strain evidence="11">SC5314 / ATCC MYA-2876</strain>
    </source>
</reference>
<feature type="compositionally biased region" description="Polar residues" evidence="8">
    <location>
        <begin position="558"/>
        <end position="567"/>
    </location>
</feature>
<proteinExistence type="inferred from homology"/>
<accession>A0A1D8PFZ9</accession>
<dbReference type="GO" id="GO:0000480">
    <property type="term" value="P:endonucleolytic cleavage in 5'-ETS of tricistronic rRNA transcript (SSU-rRNA, 5.8S rRNA, LSU-rRNA)"/>
    <property type="evidence" value="ECO:0007669"/>
    <property type="project" value="EnsemblFungi"/>
</dbReference>
<feature type="region of interest" description="Disordered" evidence="8">
    <location>
        <begin position="467"/>
        <end position="529"/>
    </location>
</feature>
<evidence type="ECO:0000256" key="6">
    <source>
        <dbReference type="ARBA" id="ARBA00029455"/>
    </source>
</evidence>
<dbReference type="GO" id="GO:0034457">
    <property type="term" value="C:Mpp10 complex"/>
    <property type="evidence" value="ECO:0000318"/>
    <property type="project" value="GO_Central"/>
</dbReference>
<dbReference type="GO" id="GO:0000447">
    <property type="term" value="P:endonucleolytic cleavage in ITS1 to separate SSU-rRNA from 5.8S rRNA and LSU-rRNA from tricistronic rRNA transcript (SSU-rRNA, 5.8S rRNA, LSU-rRNA)"/>
    <property type="evidence" value="ECO:0007669"/>
    <property type="project" value="EnsemblFungi"/>
</dbReference>
<dbReference type="STRING" id="237561.A0A1D8PFZ9"/>
<keyword evidence="5 7" id="KW-0687">Ribonucleoprotein</keyword>
<name>A0A1D8PFZ9_CANAL</name>
<comment type="function">
    <text evidence="7">Involved in nucleolar processing of pre-18S ribosomal RNA.</text>
</comment>
<dbReference type="OrthoDB" id="445326at2759"/>
<dbReference type="SMR" id="A0A1D8PFZ9"/>
<sequence>MCIAKKKKFCCVTLLPIMTQATLQTIYDRPYEIFKTDGEFFNKLVKSFIDPLAKKYSVLDEIYIDGLDSSQVFGQTKMVLDGVGEELLGSVIPEIQGMVRDEEEEEENTQEEEDTQEEEEPPAEEEELEEVEEESEQEEQPEDEEPQVESEEEQPEEEEDAEPIHKDAFGLNDGFFDIDEFNKQVLAMENDNNDDEIDYFDSLSGDDDEMDYYNDFYDKPGKFKQQVPEKEEFEEDDYDNAVNSAMLDLFAEEEPQPKESLSSFEKQQKSIQAEIARLEAELVADKKWTMKGEITSKDRPRESLLEETEIAFDRTSKPVPVITEESTQTLEDLIRKRIKEDDFNDLPRRIITDISKFHKTPRAEVSEQKSSKSLAELYEDEYNHVDAQQESINEEVKKQHDEISELFTKVTHKLDALCSAHFIPKPHQAKTIDIKVTDSISMEDAQPLHVSNESRLAPQEIYKIGDDEAKGDGVKGKSQVQLKSGLSYSKDELSREDKQRLRRASKRKKAKTFNQRQETKRQRKDGVVDTLAGAKNLTVIGNKGEMRDIKGNLKKASGPQSSNSFKL</sequence>
<evidence type="ECO:0000256" key="3">
    <source>
        <dbReference type="ARBA" id="ARBA00022552"/>
    </source>
</evidence>
<evidence type="ECO:0000256" key="7">
    <source>
        <dbReference type="PIRNR" id="PIRNR017300"/>
    </source>
</evidence>
<dbReference type="VEuPathDB" id="FungiDB:C2_00070C_A"/>
<evidence type="ECO:0000256" key="4">
    <source>
        <dbReference type="ARBA" id="ARBA00023242"/>
    </source>
</evidence>